<dbReference type="CDD" id="cd12148">
    <property type="entry name" value="fungal_TF_MHR"/>
    <property type="match status" value="1"/>
</dbReference>
<evidence type="ECO:0000313" key="8">
    <source>
        <dbReference type="EMBL" id="OQE14685.1"/>
    </source>
</evidence>
<evidence type="ECO:0000259" key="7">
    <source>
        <dbReference type="PROSITE" id="PS50048"/>
    </source>
</evidence>
<dbReference type="PROSITE" id="PS00463">
    <property type="entry name" value="ZN2_CY6_FUNGAL_1"/>
    <property type="match status" value="1"/>
</dbReference>
<dbReference type="SMART" id="SM00066">
    <property type="entry name" value="GAL4"/>
    <property type="match status" value="1"/>
</dbReference>
<evidence type="ECO:0000256" key="4">
    <source>
        <dbReference type="ARBA" id="ARBA00023163"/>
    </source>
</evidence>
<feature type="domain" description="Zn(2)-C6 fungal-type" evidence="7">
    <location>
        <begin position="33"/>
        <end position="63"/>
    </location>
</feature>
<dbReference type="GO" id="GO:0000978">
    <property type="term" value="F:RNA polymerase II cis-regulatory region sequence-specific DNA binding"/>
    <property type="evidence" value="ECO:0007669"/>
    <property type="project" value="TreeGrafter"/>
</dbReference>
<reference evidence="9" key="1">
    <citation type="journal article" date="2017" name="Nat. Microbiol.">
        <title>Global analysis of biosynthetic gene clusters reveals vast potential of secondary metabolite production in Penicillium species.</title>
        <authorList>
            <person name="Nielsen J.C."/>
            <person name="Grijseels S."/>
            <person name="Prigent S."/>
            <person name="Ji B."/>
            <person name="Dainat J."/>
            <person name="Nielsen K.F."/>
            <person name="Frisvad J.C."/>
            <person name="Workman M."/>
            <person name="Nielsen J."/>
        </authorList>
    </citation>
    <scope>NUCLEOTIDE SEQUENCE [LARGE SCALE GENOMIC DNA]</scope>
    <source>
        <strain evidence="9">IBT 14082</strain>
    </source>
</reference>
<evidence type="ECO:0000256" key="3">
    <source>
        <dbReference type="ARBA" id="ARBA00023125"/>
    </source>
</evidence>
<feature type="compositionally biased region" description="Basic residues" evidence="6">
    <location>
        <begin position="16"/>
        <end position="26"/>
    </location>
</feature>
<dbReference type="Pfam" id="PF04082">
    <property type="entry name" value="Fungal_trans"/>
    <property type="match status" value="1"/>
</dbReference>
<evidence type="ECO:0000313" key="9">
    <source>
        <dbReference type="Proteomes" id="UP000191342"/>
    </source>
</evidence>
<dbReference type="STRING" id="254877.A0A1V6SKX2"/>
<dbReference type="InterPro" id="IPR001138">
    <property type="entry name" value="Zn2Cys6_DnaBD"/>
</dbReference>
<feature type="region of interest" description="Disordered" evidence="6">
    <location>
        <begin position="1"/>
        <end position="26"/>
    </location>
</feature>
<sequence length="701" mass="77624">MRGSHPQSRGFVHSSRMPRPKVHPANRLRANTACTACRASKKRCSGYFPCTNCIHKGRGRSCTPFKSLPNAGLRSRLVPASGPTVEAPRTSRGMTIDLQNPSHDIGTPHPEFDTLEAGPHSPEVTHQTHPRMLRNLQGERVYVGKAASLSFLQLLRDTVTQHIGPSQFSHNGGSEDMLEAEAHHDLLDSSEECCTIDEKDRFIQNYHAATSGFFNLSLGDDIPCSLIGPAEPKTDREKTRAAVIDLMVAIGAQSLPNDRKTLQVERFYFARGQRRTFANMLEDPSVDLVRVFLLMSFYMLGACRRNTAFMYLGVASRAAVALGFHADFPAPRSPDESDERNERSRLWMSLCILDLLVSSILGRPSAISPLLPENRQEPSWIGAAPADPGLVASYQLSLILDEIINCLYSEKAASAQQADLLLCKLNAWGECLPQSLRTSSLKHEDQSTFREHTIRNMHVACSYHFAVILVTRPFLVSVLSVRLARLHQSLSTSVPSDVPEEDPAHSRLAAACIDSAVYMLQTCLEIHKSGLLLRNMCILKAFIFAAALVLGFSMFSQRDVDPEIDDVFRGALTILRMLASQSAQAAHYLEIITKLEAAISKQRQQLAAQARQRRSQYVSRIFSLNDNPATPRTQSEGDEEEVRNVTPLLSQSVTPYAWLRTDDGTAAAVSPPMVDGALFDWEGMDLPLWDSFPFLAESTTI</sequence>
<keyword evidence="2" id="KW-0805">Transcription regulation</keyword>
<dbReference type="GO" id="GO:0008270">
    <property type="term" value="F:zinc ion binding"/>
    <property type="evidence" value="ECO:0007669"/>
    <property type="project" value="InterPro"/>
</dbReference>
<dbReference type="GO" id="GO:0000435">
    <property type="term" value="P:positive regulation of transcription from RNA polymerase II promoter by galactose"/>
    <property type="evidence" value="ECO:0007669"/>
    <property type="project" value="TreeGrafter"/>
</dbReference>
<dbReference type="GO" id="GO:0006351">
    <property type="term" value="P:DNA-templated transcription"/>
    <property type="evidence" value="ECO:0007669"/>
    <property type="project" value="InterPro"/>
</dbReference>
<dbReference type="PANTHER" id="PTHR47424:SF9">
    <property type="entry name" value="TAH-2"/>
    <property type="match status" value="1"/>
</dbReference>
<accession>A0A1V6SKX2</accession>
<dbReference type="SMART" id="SM00906">
    <property type="entry name" value="Fungal_trans"/>
    <property type="match status" value="1"/>
</dbReference>
<dbReference type="PANTHER" id="PTHR47424">
    <property type="entry name" value="REGULATORY PROTEIN GAL4"/>
    <property type="match status" value="1"/>
</dbReference>
<dbReference type="PROSITE" id="PS50048">
    <property type="entry name" value="ZN2_CY6_FUNGAL_2"/>
    <property type="match status" value="1"/>
</dbReference>
<evidence type="ECO:0000256" key="6">
    <source>
        <dbReference type="SAM" id="MobiDB-lite"/>
    </source>
</evidence>
<dbReference type="Pfam" id="PF00172">
    <property type="entry name" value="Zn_clus"/>
    <property type="match status" value="1"/>
</dbReference>
<name>A0A1V6SKX2_9EURO</name>
<dbReference type="SUPFAM" id="SSF57701">
    <property type="entry name" value="Zn2/Cys6 DNA-binding domain"/>
    <property type="match status" value="1"/>
</dbReference>
<evidence type="ECO:0000256" key="5">
    <source>
        <dbReference type="ARBA" id="ARBA00023242"/>
    </source>
</evidence>
<dbReference type="InterPro" id="IPR036864">
    <property type="entry name" value="Zn2-C6_fun-type_DNA-bd_sf"/>
</dbReference>
<dbReference type="Proteomes" id="UP000191342">
    <property type="component" value="Unassembled WGS sequence"/>
</dbReference>
<dbReference type="InterPro" id="IPR007219">
    <property type="entry name" value="XnlR_reg_dom"/>
</dbReference>
<dbReference type="OrthoDB" id="4064873at2759"/>
<evidence type="ECO:0000256" key="2">
    <source>
        <dbReference type="ARBA" id="ARBA00023015"/>
    </source>
</evidence>
<dbReference type="InterPro" id="IPR051127">
    <property type="entry name" value="Fungal_SecMet_Regulators"/>
</dbReference>
<dbReference type="GO" id="GO:0000981">
    <property type="term" value="F:DNA-binding transcription factor activity, RNA polymerase II-specific"/>
    <property type="evidence" value="ECO:0007669"/>
    <property type="project" value="InterPro"/>
</dbReference>
<dbReference type="CDD" id="cd00067">
    <property type="entry name" value="GAL4"/>
    <property type="match status" value="1"/>
</dbReference>
<protein>
    <recommendedName>
        <fullName evidence="7">Zn(2)-C6 fungal-type domain-containing protein</fullName>
    </recommendedName>
</protein>
<keyword evidence="5" id="KW-0539">Nucleus</keyword>
<organism evidence="8 9">
    <name type="scientific">Penicillium flavigenum</name>
    <dbReference type="NCBI Taxonomy" id="254877"/>
    <lineage>
        <taxon>Eukaryota</taxon>
        <taxon>Fungi</taxon>
        <taxon>Dikarya</taxon>
        <taxon>Ascomycota</taxon>
        <taxon>Pezizomycotina</taxon>
        <taxon>Eurotiomycetes</taxon>
        <taxon>Eurotiomycetidae</taxon>
        <taxon>Eurotiales</taxon>
        <taxon>Aspergillaceae</taxon>
        <taxon>Penicillium</taxon>
    </lineage>
</organism>
<dbReference type="Gene3D" id="4.10.240.10">
    <property type="entry name" value="Zn(2)-C6 fungal-type DNA-binding domain"/>
    <property type="match status" value="1"/>
</dbReference>
<dbReference type="EMBL" id="MLQL01000036">
    <property type="protein sequence ID" value="OQE14685.1"/>
    <property type="molecule type" value="Genomic_DNA"/>
</dbReference>
<dbReference type="AlphaFoldDB" id="A0A1V6SKX2"/>
<evidence type="ECO:0000256" key="1">
    <source>
        <dbReference type="ARBA" id="ARBA00022723"/>
    </source>
</evidence>
<comment type="caution">
    <text evidence="8">The sequence shown here is derived from an EMBL/GenBank/DDBJ whole genome shotgun (WGS) entry which is preliminary data.</text>
</comment>
<keyword evidence="1" id="KW-0479">Metal-binding</keyword>
<dbReference type="GO" id="GO:0005634">
    <property type="term" value="C:nucleus"/>
    <property type="evidence" value="ECO:0007669"/>
    <property type="project" value="TreeGrafter"/>
</dbReference>
<keyword evidence="3" id="KW-0238">DNA-binding</keyword>
<keyword evidence="9" id="KW-1185">Reference proteome</keyword>
<gene>
    <name evidence="8" type="ORF">PENFLA_c036G07146</name>
</gene>
<keyword evidence="4" id="KW-0804">Transcription</keyword>
<proteinExistence type="predicted"/>